<dbReference type="RefSeq" id="XP_060305227.1">
    <property type="nucleotide sequence ID" value="XM_060464172.1"/>
</dbReference>
<dbReference type="InterPro" id="IPR045336">
    <property type="entry name" value="MmgE_PrpD_N"/>
</dbReference>
<dbReference type="AlphaFoldDB" id="A0AAJ0DT06"/>
<sequence length="340" mass="35667">HHPSRVTIVTIDSGEISSDLPPGKISATDLRRLRVRAAAKLRIRLQASRAILSSPYNRGIINNTKLVDSTVRNYTMDLARFAASLTSKALPKSLYGTPPILVIDIITAMLTDMVKPVYKSSTEALTTVHGNGGPQSVAAIDGSETTIFGAMYLNGIAAGALQIEHVVLNAHPSSSVLPALPVYASTRNTNTSGEDQLTALAAGYEVCARIGLASCSSVEDERGFHNPAINGQLAVAAAVGNLLSWDAATIASAMRVAASSAGGLVAFQTTDAKTKQIHPGHGGPLGIEAALMARAGVTGPPNILENEMGFLHAFSPEPTYTQTLPSLRPWWTSTTVLPKP</sequence>
<comment type="similarity">
    <text evidence="1">Belongs to the PrpD family.</text>
</comment>
<evidence type="ECO:0000313" key="3">
    <source>
        <dbReference type="EMBL" id="KAK1508033.1"/>
    </source>
</evidence>
<dbReference type="InterPro" id="IPR042183">
    <property type="entry name" value="MmgE/PrpD_sf_1"/>
</dbReference>
<keyword evidence="4" id="KW-1185">Reference proteome</keyword>
<dbReference type="Gene3D" id="1.10.4100.10">
    <property type="entry name" value="2-methylcitrate dehydratase PrpD"/>
    <property type="match status" value="1"/>
</dbReference>
<proteinExistence type="inferred from homology"/>
<dbReference type="GO" id="GO:0016829">
    <property type="term" value="F:lyase activity"/>
    <property type="evidence" value="ECO:0007669"/>
    <property type="project" value="InterPro"/>
</dbReference>
<feature type="non-terminal residue" evidence="3">
    <location>
        <position position="1"/>
    </location>
</feature>
<reference evidence="3 4" key="1">
    <citation type="submission" date="2016-10" db="EMBL/GenBank/DDBJ databases">
        <title>The genome sequence of Colletotrichum fioriniae PJ7.</title>
        <authorList>
            <person name="Baroncelli R."/>
        </authorList>
    </citation>
    <scope>NUCLEOTIDE SEQUENCE [LARGE SCALE GENOMIC DNA]</scope>
    <source>
        <strain evidence="3 4">IMI 309622</strain>
    </source>
</reference>
<dbReference type="InterPro" id="IPR005656">
    <property type="entry name" value="MmgE_PrpD"/>
</dbReference>
<dbReference type="Proteomes" id="UP001240678">
    <property type="component" value="Unassembled WGS sequence"/>
</dbReference>
<evidence type="ECO:0000259" key="2">
    <source>
        <dbReference type="Pfam" id="PF03972"/>
    </source>
</evidence>
<dbReference type="EMBL" id="MOOE01000027">
    <property type="protein sequence ID" value="KAK1508033.1"/>
    <property type="molecule type" value="Genomic_DNA"/>
</dbReference>
<accession>A0AAJ0DT06</accession>
<evidence type="ECO:0000313" key="4">
    <source>
        <dbReference type="Proteomes" id="UP001240678"/>
    </source>
</evidence>
<dbReference type="PANTHER" id="PTHR16943:SF8">
    <property type="entry name" value="2-METHYLCITRATE DEHYDRATASE"/>
    <property type="match status" value="1"/>
</dbReference>
<dbReference type="InterPro" id="IPR036148">
    <property type="entry name" value="MmgE/PrpD_sf"/>
</dbReference>
<gene>
    <name evidence="3" type="ORF">CCOS01_16034</name>
</gene>
<organism evidence="3 4">
    <name type="scientific">Colletotrichum costaricense</name>
    <dbReference type="NCBI Taxonomy" id="1209916"/>
    <lineage>
        <taxon>Eukaryota</taxon>
        <taxon>Fungi</taxon>
        <taxon>Dikarya</taxon>
        <taxon>Ascomycota</taxon>
        <taxon>Pezizomycotina</taxon>
        <taxon>Sordariomycetes</taxon>
        <taxon>Hypocreomycetidae</taxon>
        <taxon>Glomerellales</taxon>
        <taxon>Glomerellaceae</taxon>
        <taxon>Colletotrichum</taxon>
        <taxon>Colletotrichum acutatum species complex</taxon>
    </lineage>
</organism>
<feature type="domain" description="MmgE/PrpD N-terminal" evidence="2">
    <location>
        <begin position="77"/>
        <end position="321"/>
    </location>
</feature>
<dbReference type="Pfam" id="PF03972">
    <property type="entry name" value="MmgE_PrpD_N"/>
    <property type="match status" value="1"/>
</dbReference>
<evidence type="ECO:0000256" key="1">
    <source>
        <dbReference type="ARBA" id="ARBA00006174"/>
    </source>
</evidence>
<name>A0AAJ0DT06_9PEZI</name>
<dbReference type="PANTHER" id="PTHR16943">
    <property type="entry name" value="2-METHYLCITRATE DEHYDRATASE-RELATED"/>
    <property type="match status" value="1"/>
</dbReference>
<comment type="caution">
    <text evidence="3">The sequence shown here is derived from an EMBL/GenBank/DDBJ whole genome shotgun (WGS) entry which is preliminary data.</text>
</comment>
<protein>
    <recommendedName>
        <fullName evidence="2">MmgE/PrpD N-terminal domain-containing protein</fullName>
    </recommendedName>
</protein>
<dbReference type="GeneID" id="85347719"/>
<dbReference type="SUPFAM" id="SSF103378">
    <property type="entry name" value="2-methylcitrate dehydratase PrpD"/>
    <property type="match status" value="1"/>
</dbReference>